<feature type="compositionally biased region" description="Basic residues" evidence="1">
    <location>
        <begin position="1"/>
        <end position="20"/>
    </location>
</feature>
<accession>Q4GYZ9</accession>
<evidence type="ECO:0000313" key="3">
    <source>
        <dbReference type="EMBL" id="CAJ16329.1"/>
    </source>
</evidence>
<keyword evidence="2" id="KW-0472">Membrane</keyword>
<dbReference type="AlphaFoldDB" id="Q4GYZ9"/>
<dbReference type="KEGG" id="tbr:TB927.1.2220"/>
<organism evidence="3 4">
    <name type="scientific">Trypanosoma brucei brucei (strain 927/4 GUTat10.1)</name>
    <dbReference type="NCBI Taxonomy" id="185431"/>
    <lineage>
        <taxon>Eukaryota</taxon>
        <taxon>Discoba</taxon>
        <taxon>Euglenozoa</taxon>
        <taxon>Kinetoplastea</taxon>
        <taxon>Metakinetoplastina</taxon>
        <taxon>Trypanosomatida</taxon>
        <taxon>Trypanosomatidae</taxon>
        <taxon>Trypanosoma</taxon>
    </lineage>
</organism>
<keyword evidence="2" id="KW-0812">Transmembrane</keyword>
<feature type="region of interest" description="Disordered" evidence="1">
    <location>
        <begin position="118"/>
        <end position="142"/>
    </location>
</feature>
<dbReference type="RefSeq" id="XP_001218922.1">
    <property type="nucleotide sequence ID" value="XM_001218921.1"/>
</dbReference>
<keyword evidence="2" id="KW-1133">Transmembrane helix</keyword>
<dbReference type="InParanoid" id="Q4GYZ9"/>
<evidence type="ECO:0000313" key="4">
    <source>
        <dbReference type="Proteomes" id="UP000008524"/>
    </source>
</evidence>
<sequence>MKRKKKRRVRFGNKTKKRKGKSETQRRDQAGVLRPCFVLFCFFFKKFPSILLFSISFFLLFLFLFLKKNYQSEESSHKCTIRQWRIKHCEQIRHINFRQLHPSIEVIPLARCVERRRRRRKKKNENKQNEVSLSTATPHHGT</sequence>
<reference evidence="4" key="2">
    <citation type="journal article" date="2005" name="Science">
        <title>The genome of the African trypanosome Trypanosoma brucei.</title>
        <authorList>
            <person name="Berriman M."/>
            <person name="Ghedin E."/>
            <person name="Hertz-Fowler C."/>
            <person name="Blandin G."/>
            <person name="Renauld H."/>
            <person name="Bartholomeu D.C."/>
            <person name="Lennard N.J."/>
            <person name="Caler E."/>
            <person name="Hamlin N.E."/>
            <person name="Haas B."/>
            <person name="Bohme U."/>
            <person name="Hannick L."/>
            <person name="Aslett M.A."/>
            <person name="Shallom J."/>
            <person name="Marcello L."/>
            <person name="Hou L."/>
            <person name="Wickstead B."/>
            <person name="Alsmark U.C."/>
            <person name="Arrowsmith C."/>
            <person name="Atkin R.J."/>
            <person name="Barron A.J."/>
            <person name="Bringaud F."/>
            <person name="Brooks K."/>
            <person name="Carrington M."/>
            <person name="Cherevach I."/>
            <person name="Chillingworth T.J."/>
            <person name="Churcher C."/>
            <person name="Clark L.N."/>
            <person name="Corton C.H."/>
            <person name="Cronin A."/>
            <person name="Davies R.M."/>
            <person name="Doggett J."/>
            <person name="Djikeng A."/>
            <person name="Feldblyum T."/>
            <person name="Field M.C."/>
            <person name="Fraser A."/>
            <person name="Goodhead I."/>
            <person name="Hance Z."/>
            <person name="Harper D."/>
            <person name="Harris B.R."/>
            <person name="Hauser H."/>
            <person name="Hostetler J."/>
            <person name="Ivens A."/>
            <person name="Jagels K."/>
            <person name="Johnson D."/>
            <person name="Johnson J."/>
            <person name="Jones K."/>
            <person name="Kerhornou A.X."/>
            <person name="Koo H."/>
            <person name="Larke N."/>
            <person name="Landfear S."/>
            <person name="Larkin C."/>
            <person name="Leech V."/>
            <person name="Line A."/>
            <person name="Lord A."/>
            <person name="Macleod A."/>
            <person name="Mooney P.J."/>
            <person name="Moule S."/>
            <person name="Martin D.M."/>
            <person name="Morgan G.W."/>
            <person name="Mungall K."/>
            <person name="Norbertczak H."/>
            <person name="Ormond D."/>
            <person name="Pai G."/>
            <person name="Peacock C.S."/>
            <person name="Peterson J."/>
            <person name="Quail M.A."/>
            <person name="Rabbinowitsch E."/>
            <person name="Rajandream M.A."/>
            <person name="Reitter C."/>
            <person name="Salzberg S.L."/>
            <person name="Sanders M."/>
            <person name="Schobel S."/>
            <person name="Sharp S."/>
            <person name="Simmonds M."/>
            <person name="Simpson A.J."/>
            <person name="Tallon L."/>
            <person name="Turner C.M."/>
            <person name="Tait A."/>
            <person name="Tivey A.R."/>
            <person name="Van Aken S."/>
            <person name="Walker D."/>
            <person name="Wanless D."/>
            <person name="Wang S."/>
            <person name="White B."/>
            <person name="White O."/>
            <person name="Whitehead S."/>
            <person name="Woodward J."/>
            <person name="Wortman J."/>
            <person name="Adams M.D."/>
            <person name="Embley T.M."/>
            <person name="Gull K."/>
            <person name="Ullu E."/>
            <person name="Barry J.D."/>
            <person name="Fairlamb A.H."/>
            <person name="Opperdoes F."/>
            <person name="Barrell B.G."/>
            <person name="Donelson J.E."/>
            <person name="Hall N."/>
            <person name="Fraser C.M."/>
            <person name="Melville S.E."/>
            <person name="El-Sayed N.M."/>
        </authorList>
    </citation>
    <scope>NUCLEOTIDE SEQUENCE [LARGE SCALE GENOMIC DNA]</scope>
    <source>
        <strain evidence="4">927/4 GUTat10.1</strain>
    </source>
</reference>
<dbReference type="GeneID" id="4357297"/>
<reference evidence="3 4" key="1">
    <citation type="journal article" date="2003" name="Nucleic Acids Res.">
        <title>The DNA sequence of chromosome I of an African trypanosome: gene content, chromosome organisation, recombination and polymorphism.</title>
        <authorList>
            <person name="Hall N."/>
            <person name="Berriman M."/>
            <person name="Lennard N.J."/>
            <person name="Harris B.R."/>
            <person name="Hertz-Fowler C."/>
            <person name="Bart-Delabesse E.N."/>
            <person name="Gerrare C.S."/>
            <person name="Atkin R.J."/>
            <person name="Barron A.J."/>
            <person name="Bowman S."/>
            <person name="Bray-Allen S.P."/>
            <person name="Bringaud F."/>
            <person name="Clark L.N."/>
            <person name="Corton C.H."/>
            <person name="Cronin A."/>
            <person name="Davies R."/>
            <person name="Doggett J."/>
            <person name="Fraser A."/>
            <person name="Gruter E."/>
            <person name="Hall S."/>
            <person name="Harper A.D."/>
            <person name="Kay M.P."/>
            <person name="Leech V."/>
            <person name="Mayes R."/>
            <person name="Price C."/>
            <person name="Quail M.A."/>
            <person name="Rabbinowitch E."/>
            <person name="Reitter C."/>
            <person name="Rutherford K."/>
            <person name="Sasse J."/>
            <person name="Sharp S."/>
            <person name="Shownkeen R."/>
            <person name="Macleod A."/>
            <person name="Taylor S."/>
            <person name="Tweedie A."/>
            <person name="Turner C.M.R."/>
            <person name="Tait A."/>
            <person name="Gull K."/>
            <person name="Barrell B."/>
            <person name="Melville S.E."/>
        </authorList>
    </citation>
    <scope>NUCLEOTIDE SEQUENCE [LARGE SCALE GENOMIC DNA]</scope>
    <source>
        <strain evidence="3 4">927/4 GUTat10.1</strain>
    </source>
</reference>
<protein>
    <submittedName>
        <fullName evidence="3">Uncharacterized protein</fullName>
    </submittedName>
</protein>
<dbReference type="PaxDb" id="5691-CAJ16329"/>
<gene>
    <name evidence="3" type="ORF">TB927.1.2220</name>
</gene>
<feature type="region of interest" description="Disordered" evidence="1">
    <location>
        <begin position="1"/>
        <end position="26"/>
    </location>
</feature>
<evidence type="ECO:0000256" key="1">
    <source>
        <dbReference type="SAM" id="MobiDB-lite"/>
    </source>
</evidence>
<feature type="compositionally biased region" description="Polar residues" evidence="1">
    <location>
        <begin position="131"/>
        <end position="142"/>
    </location>
</feature>
<dbReference type="EMBL" id="AL929603">
    <property type="protein sequence ID" value="CAJ16329.1"/>
    <property type="molecule type" value="Genomic_DNA"/>
</dbReference>
<dbReference type="Proteomes" id="UP000008524">
    <property type="component" value="Chromosome 1"/>
</dbReference>
<proteinExistence type="predicted"/>
<keyword evidence="4" id="KW-1185">Reference proteome</keyword>
<name>Q4GYZ9_TRYB2</name>
<evidence type="ECO:0000256" key="2">
    <source>
        <dbReference type="SAM" id="Phobius"/>
    </source>
</evidence>
<feature type="transmembrane region" description="Helical" evidence="2">
    <location>
        <begin position="47"/>
        <end position="66"/>
    </location>
</feature>